<dbReference type="PANTHER" id="PTHR37314">
    <property type="entry name" value="SLR0142 PROTEIN"/>
    <property type="match status" value="1"/>
</dbReference>
<feature type="transmembrane region" description="Helical" evidence="1">
    <location>
        <begin position="201"/>
        <end position="218"/>
    </location>
</feature>
<dbReference type="OMA" id="GWMRHTA"/>
<dbReference type="GeneID" id="66353204"/>
<dbReference type="PANTHER" id="PTHR37314:SF4">
    <property type="entry name" value="UPF0700 TRANSMEMBRANE PROTEIN YOAK"/>
    <property type="match status" value="1"/>
</dbReference>
<accession>A0A031WHM5</accession>
<evidence type="ECO:0000313" key="5">
    <source>
        <dbReference type="EMBL" id="HBH1542515.1"/>
    </source>
</evidence>
<keyword evidence="1" id="KW-1133">Transmembrane helix</keyword>
<feature type="transmembrane region" description="Helical" evidence="1">
    <location>
        <begin position="91"/>
        <end position="110"/>
    </location>
</feature>
<dbReference type="EMBL" id="CAAJVP010000007">
    <property type="protein sequence ID" value="VHY06402.1"/>
    <property type="molecule type" value="Genomic_DNA"/>
</dbReference>
<sequence>MTSKSQMSESFFLCSLLAITGGFLDIYTYVVRGKVFANAQTGNIVLFGLNIAEGNVKESFYYLIPILAFMLGVFIAEKIRKYFTNNKTKIHWRQVIIIIEMITILIVSFIPRGRFNMFVNVAISFICSMQVESFRKVNGNSFATTMCTGNLRSATETLFHYIHTKNIFMIKKSLQYYAIIIFFISGAILGTFFTKIFVEKSILICFFILAVVFGIMFINKDDSFNEN</sequence>
<dbReference type="Proteomes" id="UP000411588">
    <property type="component" value="Unassembled WGS sequence"/>
</dbReference>
<name>A0A031WHM5_CLODI</name>
<evidence type="ECO:0000313" key="6">
    <source>
        <dbReference type="EMBL" id="VFD31707.1"/>
    </source>
</evidence>
<organism evidence="4">
    <name type="scientific">Clostridioides difficile</name>
    <name type="common">Peptoclostridium difficile</name>
    <dbReference type="NCBI Taxonomy" id="1496"/>
    <lineage>
        <taxon>Bacteria</taxon>
        <taxon>Bacillati</taxon>
        <taxon>Bacillota</taxon>
        <taxon>Clostridia</taxon>
        <taxon>Peptostreptococcales</taxon>
        <taxon>Peptostreptococcaceae</taxon>
        <taxon>Clostridioides</taxon>
    </lineage>
</organism>
<keyword evidence="1" id="KW-0812">Transmembrane</keyword>
<dbReference type="KEGG" id="pdf:CD630DERM_07020"/>
<evidence type="ECO:0000313" key="8">
    <source>
        <dbReference type="Proteomes" id="UP000372533"/>
    </source>
</evidence>
<reference evidence="4" key="1">
    <citation type="submission" date="2014-07" db="EMBL/GenBank/DDBJ databases">
        <authorList>
            <person name="Monot Marc"/>
        </authorList>
    </citation>
    <scope>NUCLEOTIDE SEQUENCE</scope>
    <source>
        <strain evidence="4">7032989</strain>
        <strain evidence="3">7032994</strain>
    </source>
</reference>
<dbReference type="AlphaFoldDB" id="A0A031WHM5"/>
<evidence type="ECO:0000313" key="9">
    <source>
        <dbReference type="Proteomes" id="UP000411588"/>
    </source>
</evidence>
<reference evidence="5" key="2">
    <citation type="journal article" date="2018" name="Genome Biol.">
        <title>SKESA: strategic k-mer extension for scrupulous assemblies.</title>
        <authorList>
            <person name="Souvorov A."/>
            <person name="Agarwala R."/>
            <person name="Lipman D.J."/>
        </authorList>
    </citation>
    <scope>NUCLEOTIDE SEQUENCE</scope>
    <source>
        <strain evidence="5">HN1000</strain>
    </source>
</reference>
<gene>
    <name evidence="4" type="ORF">BN1095_430037</name>
    <name evidence="2" type="ORF">BN1096_300001</name>
    <name evidence="3" type="ORF">BN1097_300001</name>
    <name evidence="5" type="ORF">KRM00_001999</name>
    <name evidence="7" type="ORF">SAMEA1402366_01849</name>
    <name evidence="6" type="ORF">SAMEA1402399_01760</name>
</gene>
<dbReference type="PATRIC" id="fig|1496.1373.peg.3460"/>
<evidence type="ECO:0000313" key="7">
    <source>
        <dbReference type="EMBL" id="VHY06402.1"/>
    </source>
</evidence>
<feature type="transmembrane region" description="Helical" evidence="1">
    <location>
        <begin position="12"/>
        <end position="30"/>
    </location>
</feature>
<proteinExistence type="predicted"/>
<evidence type="ECO:0000313" key="3">
    <source>
        <dbReference type="EMBL" id="CDS84492.1"/>
    </source>
</evidence>
<feature type="transmembrane region" description="Helical" evidence="1">
    <location>
        <begin position="174"/>
        <end position="194"/>
    </location>
</feature>
<evidence type="ECO:0000313" key="2">
    <source>
        <dbReference type="EMBL" id="CDS84041.1"/>
    </source>
</evidence>
<feature type="transmembrane region" description="Helical" evidence="1">
    <location>
        <begin position="60"/>
        <end position="79"/>
    </location>
</feature>
<dbReference type="EMBL" id="DAEPXK010000018">
    <property type="protein sequence ID" value="HBH1542515.1"/>
    <property type="molecule type" value="Genomic_DNA"/>
</dbReference>
<dbReference type="InterPro" id="IPR010699">
    <property type="entry name" value="DUF1275"/>
</dbReference>
<dbReference type="RefSeq" id="WP_003436876.1">
    <property type="nucleotide sequence ID" value="NZ_BAABSG010000004.1"/>
</dbReference>
<evidence type="ECO:0000313" key="4">
    <source>
        <dbReference type="EMBL" id="CDT31713.1"/>
    </source>
</evidence>
<keyword evidence="1" id="KW-0472">Membrane</keyword>
<dbReference type="EMBL" id="LK932366">
    <property type="protein sequence ID" value="CDS84492.1"/>
    <property type="molecule type" value="Genomic_DNA"/>
</dbReference>
<dbReference type="Proteomes" id="UP000878956">
    <property type="component" value="Unassembled WGS sequence"/>
</dbReference>
<dbReference type="EMBL" id="CAADAN010000005">
    <property type="protein sequence ID" value="VFD31707.1"/>
    <property type="molecule type" value="Genomic_DNA"/>
</dbReference>
<dbReference type="Pfam" id="PF06912">
    <property type="entry name" value="DUF1275"/>
    <property type="match status" value="1"/>
</dbReference>
<evidence type="ECO:0000256" key="1">
    <source>
        <dbReference type="SAM" id="Phobius"/>
    </source>
</evidence>
<dbReference type="Proteomes" id="UP000372533">
    <property type="component" value="Unassembled WGS sequence"/>
</dbReference>
<dbReference type="EMBL" id="LK933105">
    <property type="protein sequence ID" value="CDT31713.1"/>
    <property type="molecule type" value="Genomic_DNA"/>
</dbReference>
<reference evidence="7 8" key="3">
    <citation type="submission" date="2019-04" db="EMBL/GenBank/DDBJ databases">
        <authorList>
            <consortium name="Pathogen Informatics"/>
        </authorList>
    </citation>
    <scope>NUCLEOTIDE SEQUENCE [LARGE SCALE GENOMIC DNA]</scope>
    <source>
        <strain evidence="6">Clo34</strain>
        <strain evidence="9">clo34</strain>
        <strain evidence="8">tl291</strain>
        <strain evidence="7">Tl291</strain>
    </source>
</reference>
<reference evidence="5" key="4">
    <citation type="submission" date="2021-06" db="EMBL/GenBank/DDBJ databases">
        <authorList>
            <consortium name="NCBI Pathogen Detection Project"/>
        </authorList>
    </citation>
    <scope>NUCLEOTIDE SEQUENCE</scope>
    <source>
        <strain evidence="5">HN1000</strain>
    </source>
</reference>
<protein>
    <submittedName>
        <fullName evidence="5">DUF1275 domain-containing protein</fullName>
    </submittedName>
    <submittedName>
        <fullName evidence="6">Predicted membrane protein</fullName>
    </submittedName>
    <submittedName>
        <fullName evidence="4">Putative membrane protein, DUF1275 family</fullName>
    </submittedName>
</protein>
<dbReference type="EMBL" id="LK932481">
    <property type="protein sequence ID" value="CDS84041.1"/>
    <property type="molecule type" value="Genomic_DNA"/>
</dbReference>